<dbReference type="AlphaFoldDB" id="A0A212J7C2"/>
<accession>A0A212J7C2</accession>
<keyword evidence="1" id="KW-0812">Transmembrane</keyword>
<protein>
    <submittedName>
        <fullName evidence="2">Uncharacterized protein</fullName>
    </submittedName>
</protein>
<sequence length="109" mass="12459">MKDRKCRSRFSGSCGFGLCVTIASIRVIHVTRHTAPFENVTHLNISTTHTPAQAFRNIQAIYSILFLVLAYTWSRYFLTAQYVYGSSYCKFDSHSVVKNTIQYLLHMAS</sequence>
<evidence type="ECO:0000313" key="2">
    <source>
        <dbReference type="EMBL" id="SBV95328.1"/>
    </source>
</evidence>
<reference evidence="2" key="1">
    <citation type="submission" date="2016-04" db="EMBL/GenBank/DDBJ databases">
        <authorList>
            <person name="Evans L.H."/>
            <person name="Alamgir A."/>
            <person name="Owens N."/>
            <person name="Weber N.D."/>
            <person name="Virtaneva K."/>
            <person name="Barbian K."/>
            <person name="Babar A."/>
            <person name="Rosenke K."/>
        </authorList>
    </citation>
    <scope>NUCLEOTIDE SEQUENCE</scope>
    <source>
        <strain evidence="2">92-2</strain>
    </source>
</reference>
<organism evidence="2">
    <name type="scientific">uncultured Desulfovibrio sp</name>
    <dbReference type="NCBI Taxonomy" id="167968"/>
    <lineage>
        <taxon>Bacteria</taxon>
        <taxon>Pseudomonadati</taxon>
        <taxon>Thermodesulfobacteriota</taxon>
        <taxon>Desulfovibrionia</taxon>
        <taxon>Desulfovibrionales</taxon>
        <taxon>Desulfovibrionaceae</taxon>
        <taxon>Desulfovibrio</taxon>
        <taxon>environmental samples</taxon>
    </lineage>
</organism>
<feature type="transmembrane region" description="Helical" evidence="1">
    <location>
        <begin position="60"/>
        <end position="78"/>
    </location>
</feature>
<dbReference type="EMBL" id="FLUP01000001">
    <property type="protein sequence ID" value="SBV95328.1"/>
    <property type="molecule type" value="Genomic_DNA"/>
</dbReference>
<evidence type="ECO:0000256" key="1">
    <source>
        <dbReference type="SAM" id="Phobius"/>
    </source>
</evidence>
<gene>
    <name evidence="2" type="ORF">KM92DES2_10648</name>
</gene>
<keyword evidence="1" id="KW-0472">Membrane</keyword>
<name>A0A212J7C2_9BACT</name>
<proteinExistence type="predicted"/>
<keyword evidence="1" id="KW-1133">Transmembrane helix</keyword>